<reference evidence="7" key="1">
    <citation type="journal article" date="2015" name="Nature">
        <title>Complex archaea that bridge the gap between prokaryotes and eukaryotes.</title>
        <authorList>
            <person name="Spang A."/>
            <person name="Saw J.H."/>
            <person name="Jorgensen S.L."/>
            <person name="Zaremba-Niedzwiedzka K."/>
            <person name="Martijn J."/>
            <person name="Lind A.E."/>
            <person name="van Eijk R."/>
            <person name="Schleper C."/>
            <person name="Guy L."/>
            <person name="Ettema T.J."/>
        </authorList>
    </citation>
    <scope>NUCLEOTIDE SEQUENCE</scope>
</reference>
<dbReference type="InterPro" id="IPR010994">
    <property type="entry name" value="RuvA_2-like"/>
</dbReference>
<evidence type="ECO:0000313" key="7">
    <source>
        <dbReference type="EMBL" id="KKL98645.1"/>
    </source>
</evidence>
<dbReference type="InterPro" id="IPR012340">
    <property type="entry name" value="NA-bd_OB-fold"/>
</dbReference>
<dbReference type="EC" id="6.5.1.2" evidence="1"/>
<name>A0A0F9IY93_9ZZZZ</name>
<dbReference type="GO" id="GO:0006281">
    <property type="term" value="P:DNA repair"/>
    <property type="evidence" value="ECO:0007669"/>
    <property type="project" value="InterPro"/>
</dbReference>
<feature type="domain" description="NAD-dependent DNA ligase N-terminal" evidence="6">
    <location>
        <begin position="4"/>
        <end position="471"/>
    </location>
</feature>
<keyword evidence="4" id="KW-0520">NAD</keyword>
<dbReference type="InterPro" id="IPR013839">
    <property type="entry name" value="DNAligase_adenylation"/>
</dbReference>
<evidence type="ECO:0000256" key="4">
    <source>
        <dbReference type="ARBA" id="ARBA00023027"/>
    </source>
</evidence>
<dbReference type="SUPFAM" id="SSF56091">
    <property type="entry name" value="DNA ligase/mRNA capping enzyme, catalytic domain"/>
    <property type="match status" value="1"/>
</dbReference>
<proteinExistence type="inferred from homology"/>
<keyword evidence="2" id="KW-0436">Ligase</keyword>
<dbReference type="GO" id="GO:0046872">
    <property type="term" value="F:metal ion binding"/>
    <property type="evidence" value="ECO:0007669"/>
    <property type="project" value="UniProtKB-KW"/>
</dbReference>
<dbReference type="Gene3D" id="1.10.287.610">
    <property type="entry name" value="Helix hairpin bin"/>
    <property type="match status" value="1"/>
</dbReference>
<dbReference type="CDD" id="cd00114">
    <property type="entry name" value="LIGANc"/>
    <property type="match status" value="1"/>
</dbReference>
<dbReference type="NCBIfam" id="NF005932">
    <property type="entry name" value="PRK07956.1"/>
    <property type="match status" value="1"/>
</dbReference>
<evidence type="ECO:0000256" key="2">
    <source>
        <dbReference type="ARBA" id="ARBA00022598"/>
    </source>
</evidence>
<dbReference type="PIRSF" id="PIRSF001604">
    <property type="entry name" value="LigA"/>
    <property type="match status" value="1"/>
</dbReference>
<sequence length="571" mass="64013">MSGDIQSLIDSLVKDVERHQDLYYKRAMPEISDMEYDAMFNRLLELEKKYPQYARQDSPTKRVGSDLDNKFPEVSHPVPMLSLDKLYVPEELEEWIGKIERDNEEELSLLVEEKVDGSTIVLHYEAGFLVRAVTRGDGYTGNDITENVQTIRDIPLSLPEPVTAVFRGEIYINIDDFNALNKDKENIYANPRNFSAGCLRRKKSSEVSGIPLRSFVYEWFSGKRQEGGPGPGSAVPPDGGHSGLHIEVLHRMTQLGFNVWPDIGFFSSPLVQEKYEEMFKAHPGWVRRSLNDISDYIDRKMGKRESLGYEIDGLVVKVNDYKTRIKMGHTSHHPRWAIAFKFKAPQAVSKIQCIETQVGRTGRVTPVARIEPVRISGSTVSNVTLHNQDYCTSLDIAVGDVVAVSRRGDVIPAVEEVLEKNEKGNKTYLINRNCPSCGTALVPDGAHIFCPNSNCPARVFGRISFFTSRGQMDIENLGSETIKRLLELGLIADIPDIYYFDPDALLGVEGFGEKKIQLIKDGIKRSKKKPYDVVLASLGLDDIGPKAVELLIDDGYGSIGVGQYSQDYGRL</sequence>
<dbReference type="NCBIfam" id="TIGR00575">
    <property type="entry name" value="dnlj"/>
    <property type="match status" value="1"/>
</dbReference>
<dbReference type="HAMAP" id="MF_01588">
    <property type="entry name" value="DNA_ligase_A"/>
    <property type="match status" value="1"/>
</dbReference>
<dbReference type="GO" id="GO:0003911">
    <property type="term" value="F:DNA ligase (NAD+) activity"/>
    <property type="evidence" value="ECO:0007669"/>
    <property type="project" value="UniProtKB-EC"/>
</dbReference>
<dbReference type="Pfam" id="PF03120">
    <property type="entry name" value="OB_DNA_ligase"/>
    <property type="match status" value="1"/>
</dbReference>
<organism evidence="7">
    <name type="scientific">marine sediment metagenome</name>
    <dbReference type="NCBI Taxonomy" id="412755"/>
    <lineage>
        <taxon>unclassified sequences</taxon>
        <taxon>metagenomes</taxon>
        <taxon>ecological metagenomes</taxon>
    </lineage>
</organism>
<evidence type="ECO:0000256" key="3">
    <source>
        <dbReference type="ARBA" id="ARBA00022705"/>
    </source>
</evidence>
<comment type="caution">
    <text evidence="7">The sequence shown here is derived from an EMBL/GenBank/DDBJ whole genome shotgun (WGS) entry which is preliminary data.</text>
</comment>
<dbReference type="SUPFAM" id="SSF47781">
    <property type="entry name" value="RuvA domain 2-like"/>
    <property type="match status" value="1"/>
</dbReference>
<dbReference type="Gene3D" id="1.10.150.20">
    <property type="entry name" value="5' to 3' exonuclease, C-terminal subdomain"/>
    <property type="match status" value="1"/>
</dbReference>
<dbReference type="EMBL" id="LAZR01017865">
    <property type="protein sequence ID" value="KKL98645.1"/>
    <property type="molecule type" value="Genomic_DNA"/>
</dbReference>
<evidence type="ECO:0000256" key="1">
    <source>
        <dbReference type="ARBA" id="ARBA00012722"/>
    </source>
</evidence>
<comment type="catalytic activity">
    <reaction evidence="5">
        <text>NAD(+) + (deoxyribonucleotide)n-3'-hydroxyl + 5'-phospho-(deoxyribonucleotide)m = (deoxyribonucleotide)n+m + AMP + beta-nicotinamide D-nucleotide.</text>
        <dbReference type="EC" id="6.5.1.2"/>
    </reaction>
</comment>
<dbReference type="GO" id="GO:0006260">
    <property type="term" value="P:DNA replication"/>
    <property type="evidence" value="ECO:0007669"/>
    <property type="project" value="UniProtKB-KW"/>
</dbReference>
<dbReference type="InterPro" id="IPR013840">
    <property type="entry name" value="DNAligase_N"/>
</dbReference>
<dbReference type="Pfam" id="PF01653">
    <property type="entry name" value="DNA_ligase_aden"/>
    <property type="match status" value="2"/>
</dbReference>
<keyword evidence="3" id="KW-0235">DNA replication</keyword>
<evidence type="ECO:0000259" key="6">
    <source>
        <dbReference type="SMART" id="SM00532"/>
    </source>
</evidence>
<dbReference type="Pfam" id="PF14520">
    <property type="entry name" value="HHH_5"/>
    <property type="match status" value="1"/>
</dbReference>
<dbReference type="SMART" id="SM00532">
    <property type="entry name" value="LIGANc"/>
    <property type="match status" value="1"/>
</dbReference>
<accession>A0A0F9IY93</accession>
<dbReference type="AlphaFoldDB" id="A0A0F9IY93"/>
<gene>
    <name evidence="7" type="ORF">LCGC14_1822330</name>
</gene>
<dbReference type="InterPro" id="IPR004150">
    <property type="entry name" value="NAD_DNA_ligase_OB"/>
</dbReference>
<dbReference type="Gene3D" id="2.40.50.140">
    <property type="entry name" value="Nucleic acid-binding proteins"/>
    <property type="match status" value="1"/>
</dbReference>
<evidence type="ECO:0000256" key="5">
    <source>
        <dbReference type="ARBA" id="ARBA00034005"/>
    </source>
</evidence>
<dbReference type="InterPro" id="IPR001679">
    <property type="entry name" value="DNA_ligase"/>
</dbReference>
<dbReference type="SUPFAM" id="SSF50249">
    <property type="entry name" value="Nucleic acid-binding proteins"/>
    <property type="match status" value="1"/>
</dbReference>
<protein>
    <recommendedName>
        <fullName evidence="1">DNA ligase (NAD(+))</fullName>
        <ecNumber evidence="1">6.5.1.2</ecNumber>
    </recommendedName>
</protein>
<dbReference type="Gene3D" id="3.30.470.30">
    <property type="entry name" value="DNA ligase/mRNA capping enzyme"/>
    <property type="match status" value="1"/>
</dbReference>